<dbReference type="PANTHER" id="PTHR46579:SF1">
    <property type="entry name" value="F5_8 TYPE C DOMAIN-CONTAINING PROTEIN"/>
    <property type="match status" value="1"/>
</dbReference>
<protein>
    <recommendedName>
        <fullName evidence="3">DUF4218 domain-containing protein</fullName>
    </recommendedName>
</protein>
<organism evidence="1 2">
    <name type="scientific">Rhizophagus clarus</name>
    <dbReference type="NCBI Taxonomy" id="94130"/>
    <lineage>
        <taxon>Eukaryota</taxon>
        <taxon>Fungi</taxon>
        <taxon>Fungi incertae sedis</taxon>
        <taxon>Mucoromycota</taxon>
        <taxon>Glomeromycotina</taxon>
        <taxon>Glomeromycetes</taxon>
        <taxon>Glomerales</taxon>
        <taxon>Glomeraceae</taxon>
        <taxon>Rhizophagus</taxon>
    </lineage>
</organism>
<dbReference type="AlphaFoldDB" id="A0A8H3QJS4"/>
<comment type="caution">
    <text evidence="1">The sequence shown here is derived from an EMBL/GenBank/DDBJ whole genome shotgun (WGS) entry which is preliminary data.</text>
</comment>
<evidence type="ECO:0000313" key="1">
    <source>
        <dbReference type="EMBL" id="GES83600.1"/>
    </source>
</evidence>
<evidence type="ECO:0008006" key="3">
    <source>
        <dbReference type="Google" id="ProtNLM"/>
    </source>
</evidence>
<dbReference type="PANTHER" id="PTHR46579">
    <property type="entry name" value="F5/8 TYPE C DOMAIN-CONTAINING PROTEIN-RELATED"/>
    <property type="match status" value="1"/>
</dbReference>
<sequence>MNITGHNSYHGCRICNIEEVYSQKHKHIYFPPKQNCMNKDHSDWIGYINEIEAATTNKEKEILIRKYGIKGKSILFELSSIKFPRSFPIDIMHLFFENIAPQMFKLWSAHFFKDDDLNATPFAISKFSWDVIAEEWANWITLYSVPLIKTFLPAKYVKGWNEFVTAVHLCMQSSISHDDKKIIEKKLSTFYKHIVKDYAKVDNKDRSNIFLISFHYLLHVAESIEDFGPCRGYWQFSMERMCGMLIPLVKSQLHPYANLWNNLVLYERFNLLKYNKEVCKYIFPQKEEKKWPSHIVFASPLYKEYEIYSPSKQYTLTQAELKKLKETYSAIYDINVNQIENFSPIVRKYGKLCEDGHIISSKWVTKDKIKNRNNYSVAINITVDKYAHFPNILPELEVKEIFGEIEYFIMHRSTTPTTPVVERLIFERPVFGTSFFKPSIGFGITATTPTTAAAATATTSITAAAATPTISTTAAAAAATATRTLTKAAR</sequence>
<accession>A0A8H3QJS4</accession>
<gene>
    <name evidence="1" type="ORF">RCL2_001075600</name>
</gene>
<evidence type="ECO:0000313" key="2">
    <source>
        <dbReference type="Proteomes" id="UP000615446"/>
    </source>
</evidence>
<dbReference type="OrthoDB" id="2389915at2759"/>
<name>A0A8H3QJS4_9GLOM</name>
<dbReference type="EMBL" id="BLAL01000071">
    <property type="protein sequence ID" value="GES83600.1"/>
    <property type="molecule type" value="Genomic_DNA"/>
</dbReference>
<reference evidence="1" key="1">
    <citation type="submission" date="2019-10" db="EMBL/GenBank/DDBJ databases">
        <title>Conservation and host-specific expression of non-tandemly repeated heterogenous ribosome RNA gene in arbuscular mycorrhizal fungi.</title>
        <authorList>
            <person name="Maeda T."/>
            <person name="Kobayashi Y."/>
            <person name="Nakagawa T."/>
            <person name="Ezawa T."/>
            <person name="Yamaguchi K."/>
            <person name="Bino T."/>
            <person name="Nishimoto Y."/>
            <person name="Shigenobu S."/>
            <person name="Kawaguchi M."/>
        </authorList>
    </citation>
    <scope>NUCLEOTIDE SEQUENCE</scope>
    <source>
        <strain evidence="1">HR1</strain>
    </source>
</reference>
<dbReference type="Proteomes" id="UP000615446">
    <property type="component" value="Unassembled WGS sequence"/>
</dbReference>
<proteinExistence type="predicted"/>